<evidence type="ECO:0000256" key="7">
    <source>
        <dbReference type="ARBA" id="ARBA00023136"/>
    </source>
</evidence>
<evidence type="ECO:0000256" key="1">
    <source>
        <dbReference type="ARBA" id="ARBA00004141"/>
    </source>
</evidence>
<dbReference type="GO" id="GO:0005759">
    <property type="term" value="C:mitochondrial matrix"/>
    <property type="evidence" value="ECO:0007669"/>
    <property type="project" value="UniProtKB-SubCell"/>
</dbReference>
<dbReference type="GO" id="GO:0034551">
    <property type="term" value="P:mitochondrial respiratory chain complex III assembly"/>
    <property type="evidence" value="ECO:0007669"/>
    <property type="project" value="InterPro"/>
</dbReference>
<evidence type="ECO:0000256" key="3">
    <source>
        <dbReference type="ARBA" id="ARBA00009508"/>
    </source>
</evidence>
<sequence length="505" mass="57228">MAQQSDEDELELSTRTNLCCCENLGQGRVRERLHILGYCCDYCRWGLAFIHLHTSKLSYSRDINNMLLTFQDRLRIPWRGGAKQVALDVWFSALMVALVLGIAAINVYTAVIMFLASLIFIGYAYYYVSRSLIRTRIFAFWLVWSVAYMSVLMEFAVPLLEFLPEEHLILVILSCISAYCFWTTYRRSQLNFVMQSSVTEDELPDITEVTAAEEEEAEAAAHTALLMESIDSSTAVDSSMCNTCHKYVPARTVHCQLCGACILRRDHHSYWLNCCIGQWNHIYYLLGLIFGILALLLCANLTLTAVCHPFLVVRLFGVAVMLPDDCTEVFDEYTLSLSFIVALYALLMTCYMLVALVKQICKISRNSNTVSDEESAQLNETNVLQAFKKLHRTRQYVFAGDGQALAAGRKEINDKFKTNMKETDEDAVKKMLKLAIDVDRELRTNVIQAREKGNGIYELRIRDETTRLDNVLFNPDAVIEPPRRKGKRASAGEDCAAAASCDKPK</sequence>
<evidence type="ECO:0000256" key="8">
    <source>
        <dbReference type="ARBA" id="ARBA00023186"/>
    </source>
</evidence>
<feature type="transmembrane region" description="Helical" evidence="9">
    <location>
        <begin position="111"/>
        <end position="128"/>
    </location>
</feature>
<dbReference type="EnsemblMetazoa" id="GMOY007694-RA">
    <property type="protein sequence ID" value="GMOY007694-PA"/>
    <property type="gene ID" value="GMOY007694"/>
</dbReference>
<keyword evidence="6" id="KW-0496">Mitochondrion</keyword>
<feature type="transmembrane region" description="Helical" evidence="9">
    <location>
        <begin position="85"/>
        <end position="105"/>
    </location>
</feature>
<organism evidence="12 13">
    <name type="scientific">Glossina morsitans morsitans</name>
    <name type="common">Savannah tsetse fly</name>
    <dbReference type="NCBI Taxonomy" id="37546"/>
    <lineage>
        <taxon>Eukaryota</taxon>
        <taxon>Metazoa</taxon>
        <taxon>Ecdysozoa</taxon>
        <taxon>Arthropoda</taxon>
        <taxon>Hexapoda</taxon>
        <taxon>Insecta</taxon>
        <taxon>Pterygota</taxon>
        <taxon>Neoptera</taxon>
        <taxon>Endopterygota</taxon>
        <taxon>Diptera</taxon>
        <taxon>Brachycera</taxon>
        <taxon>Muscomorpha</taxon>
        <taxon>Hippoboscoidea</taxon>
        <taxon>Glossinidae</taxon>
        <taxon>Glossina</taxon>
    </lineage>
</organism>
<evidence type="ECO:0000313" key="13">
    <source>
        <dbReference type="Proteomes" id="UP000092444"/>
    </source>
</evidence>
<dbReference type="GO" id="GO:0044183">
    <property type="term" value="F:protein folding chaperone"/>
    <property type="evidence" value="ECO:0007669"/>
    <property type="project" value="TreeGrafter"/>
</dbReference>
<keyword evidence="5 9" id="KW-1133">Transmembrane helix</keyword>
<accession>A0A1B0G2Z3</accession>
<comment type="similarity">
    <text evidence="3">Belongs to the complex I LYR family.</text>
</comment>
<feature type="compositionally biased region" description="Low complexity" evidence="10">
    <location>
        <begin position="492"/>
        <end position="505"/>
    </location>
</feature>
<dbReference type="EC" id="2.3.1.225" evidence="9"/>
<dbReference type="PROSITE" id="PS50216">
    <property type="entry name" value="DHHC"/>
    <property type="match status" value="1"/>
</dbReference>
<comment type="catalytic activity">
    <reaction evidence="9">
        <text>L-cysteinyl-[protein] + hexadecanoyl-CoA = S-hexadecanoyl-L-cysteinyl-[protein] + CoA</text>
        <dbReference type="Rhea" id="RHEA:36683"/>
        <dbReference type="Rhea" id="RHEA-COMP:10131"/>
        <dbReference type="Rhea" id="RHEA-COMP:11032"/>
        <dbReference type="ChEBI" id="CHEBI:29950"/>
        <dbReference type="ChEBI" id="CHEBI:57287"/>
        <dbReference type="ChEBI" id="CHEBI:57379"/>
        <dbReference type="ChEBI" id="CHEBI:74151"/>
        <dbReference type="EC" id="2.3.1.225"/>
    </reaction>
</comment>
<dbReference type="PhylomeDB" id="A0A1B0G2Z3"/>
<dbReference type="Proteomes" id="UP000092444">
    <property type="component" value="Unassembled WGS sequence"/>
</dbReference>
<feature type="transmembrane region" description="Helical" evidence="9">
    <location>
        <begin position="168"/>
        <end position="185"/>
    </location>
</feature>
<evidence type="ECO:0000256" key="6">
    <source>
        <dbReference type="ARBA" id="ARBA00023128"/>
    </source>
</evidence>
<evidence type="ECO:0000256" key="4">
    <source>
        <dbReference type="ARBA" id="ARBA00022692"/>
    </source>
</evidence>
<evidence type="ECO:0000259" key="11">
    <source>
        <dbReference type="Pfam" id="PF01529"/>
    </source>
</evidence>
<proteinExistence type="inferred from homology"/>
<comment type="similarity">
    <text evidence="9">Belongs to the DHHC palmitoyltransferase family.</text>
</comment>
<dbReference type="InterPro" id="IPR045298">
    <property type="entry name" value="Complex1_LYR_LYRM7"/>
</dbReference>
<keyword evidence="9" id="KW-0012">Acyltransferase</keyword>
<feature type="transmembrane region" description="Helical" evidence="9">
    <location>
        <begin position="137"/>
        <end position="156"/>
    </location>
</feature>
<dbReference type="Pfam" id="PF01529">
    <property type="entry name" value="DHHC"/>
    <property type="match status" value="1"/>
</dbReference>
<evidence type="ECO:0000256" key="10">
    <source>
        <dbReference type="SAM" id="MobiDB-lite"/>
    </source>
</evidence>
<feature type="region of interest" description="Disordered" evidence="10">
    <location>
        <begin position="480"/>
        <end position="505"/>
    </location>
</feature>
<protein>
    <recommendedName>
        <fullName evidence="9">Palmitoyltransferase</fullName>
        <ecNumber evidence="9">2.3.1.225</ecNumber>
    </recommendedName>
</protein>
<dbReference type="VEuPathDB" id="VectorBase:GMOY007694"/>
<comment type="subcellular location">
    <subcellularLocation>
        <location evidence="1">Membrane</location>
        <topology evidence="1">Multi-pass membrane protein</topology>
    </subcellularLocation>
    <subcellularLocation>
        <location evidence="2">Mitochondrion matrix</location>
    </subcellularLocation>
</comment>
<dbReference type="CDD" id="cd20267">
    <property type="entry name" value="Complex1_LYR_LYRM7"/>
    <property type="match status" value="1"/>
</dbReference>
<name>A0A1B0G2Z3_GLOMM</name>
<evidence type="ECO:0000256" key="2">
    <source>
        <dbReference type="ARBA" id="ARBA00004305"/>
    </source>
</evidence>
<dbReference type="InterPro" id="IPR050435">
    <property type="entry name" value="MZM1/LYRM7"/>
</dbReference>
<dbReference type="GO" id="GO:0016020">
    <property type="term" value="C:membrane"/>
    <property type="evidence" value="ECO:0007669"/>
    <property type="project" value="UniProtKB-SubCell"/>
</dbReference>
<keyword evidence="8" id="KW-0143">Chaperone</keyword>
<dbReference type="EMBL" id="CCAG010003320">
    <property type="status" value="NOT_ANNOTATED_CDS"/>
    <property type="molecule type" value="Genomic_DNA"/>
</dbReference>
<dbReference type="PANTHER" id="PTHR46749:SF1">
    <property type="entry name" value="COMPLEX III ASSEMBLY FACTOR LYRM7"/>
    <property type="match status" value="1"/>
</dbReference>
<reference evidence="12" key="1">
    <citation type="submission" date="2020-05" db="UniProtKB">
        <authorList>
            <consortium name="EnsemblMetazoa"/>
        </authorList>
    </citation>
    <scope>IDENTIFICATION</scope>
    <source>
        <strain evidence="12">Yale</strain>
    </source>
</reference>
<keyword evidence="13" id="KW-1185">Reference proteome</keyword>
<feature type="transmembrane region" description="Helical" evidence="9">
    <location>
        <begin position="333"/>
        <end position="357"/>
    </location>
</feature>
<evidence type="ECO:0000313" key="12">
    <source>
        <dbReference type="EnsemblMetazoa" id="GMOY007694-PA"/>
    </source>
</evidence>
<dbReference type="STRING" id="37546.A0A1B0G2Z3"/>
<keyword evidence="4 9" id="KW-0812">Transmembrane</keyword>
<evidence type="ECO:0000256" key="5">
    <source>
        <dbReference type="ARBA" id="ARBA00022989"/>
    </source>
</evidence>
<comment type="domain">
    <text evidence="9">The DHHC domain is required for palmitoyltransferase activity.</text>
</comment>
<evidence type="ECO:0000256" key="9">
    <source>
        <dbReference type="RuleBase" id="RU079119"/>
    </source>
</evidence>
<keyword evidence="9" id="KW-0808">Transferase</keyword>
<dbReference type="InterPro" id="IPR001594">
    <property type="entry name" value="Palmitoyltrfase_DHHC"/>
</dbReference>
<dbReference type="PANTHER" id="PTHR46749">
    <property type="entry name" value="COMPLEX III ASSEMBLY FACTOR LYRM7"/>
    <property type="match status" value="1"/>
</dbReference>
<dbReference type="GO" id="GO:0019706">
    <property type="term" value="F:protein-cysteine S-palmitoyltransferase activity"/>
    <property type="evidence" value="ECO:0007669"/>
    <property type="project" value="UniProtKB-EC"/>
</dbReference>
<dbReference type="AlphaFoldDB" id="A0A1B0G2Z3"/>
<keyword evidence="7 9" id="KW-0472">Membrane</keyword>
<feature type="domain" description="Palmitoyltransferase DHHC" evidence="11">
    <location>
        <begin position="238"/>
        <end position="370"/>
    </location>
</feature>
<feature type="transmembrane region" description="Helical" evidence="9">
    <location>
        <begin position="282"/>
        <end position="313"/>
    </location>
</feature>